<name>A0A3R6I4D0_9BACT</name>
<dbReference type="CDD" id="cd00761">
    <property type="entry name" value="Glyco_tranf_GTA_type"/>
    <property type="match status" value="1"/>
</dbReference>
<comment type="caution">
    <text evidence="2">The sequence shown here is derived from an EMBL/GenBank/DDBJ whole genome shotgun (WGS) entry which is preliminary data.</text>
</comment>
<protein>
    <submittedName>
        <fullName evidence="2">Glycosyltransferase family 2 protein</fullName>
    </submittedName>
</protein>
<dbReference type="PANTHER" id="PTHR22916">
    <property type="entry name" value="GLYCOSYLTRANSFERASE"/>
    <property type="match status" value="1"/>
</dbReference>
<dbReference type="InterPro" id="IPR001173">
    <property type="entry name" value="Glyco_trans_2-like"/>
</dbReference>
<dbReference type="Pfam" id="PF00535">
    <property type="entry name" value="Glycos_transf_2"/>
    <property type="match status" value="1"/>
</dbReference>
<reference evidence="2 3" key="1">
    <citation type="submission" date="2018-08" db="EMBL/GenBank/DDBJ databases">
        <title>A genome reference for cultivated species of the human gut microbiota.</title>
        <authorList>
            <person name="Zou Y."/>
            <person name="Xue W."/>
            <person name="Luo G."/>
        </authorList>
    </citation>
    <scope>NUCLEOTIDE SEQUENCE [LARGE SCALE GENOMIC DNA]</scope>
    <source>
        <strain evidence="2 3">AM16-54</strain>
    </source>
</reference>
<keyword evidence="2" id="KW-0808">Transferase</keyword>
<evidence type="ECO:0000313" key="3">
    <source>
        <dbReference type="Proteomes" id="UP000284548"/>
    </source>
</evidence>
<dbReference type="GO" id="GO:0016758">
    <property type="term" value="F:hexosyltransferase activity"/>
    <property type="evidence" value="ECO:0007669"/>
    <property type="project" value="UniProtKB-ARBA"/>
</dbReference>
<dbReference type="PANTHER" id="PTHR22916:SF3">
    <property type="entry name" value="UDP-GLCNAC:BETAGAL BETA-1,3-N-ACETYLGLUCOSAMINYLTRANSFERASE-LIKE PROTEIN 1"/>
    <property type="match status" value="1"/>
</dbReference>
<dbReference type="EMBL" id="QRKB01000045">
    <property type="protein sequence ID" value="RHH77504.1"/>
    <property type="molecule type" value="Genomic_DNA"/>
</dbReference>
<sequence length="328" mass="37698">MENIKVSVILPVYQVEKYLGICIESVINQTYQNLEILLIDDGSTDKSGKICDEYAARDGRIRVIHKENEGVSTARNVGIKQATGDYICFADSDDILEPDYVSYLLGMALDKHVDVTVTTDFFTTFGGKQVAHDCVKVVRGEDAAADILYYHIPIGCYCKMFKRSYLIDNEILFFPDVYIGEGFNFNVLAFSKADKVAIGHRKVYCYRRDNTSSAMTDFKEHKAEMAIKAIQIIRDNLQIKSSKLLGACDYADWHTQGDMYNWMVLAKARRKYPVLYNQCYKKVHSYAFQAIFAPVNKKERFRAVVQFIHPRLLAFMLEIRRWKSSLKK</sequence>
<gene>
    <name evidence="2" type="ORF">DW192_13620</name>
</gene>
<dbReference type="InterPro" id="IPR029044">
    <property type="entry name" value="Nucleotide-diphossugar_trans"/>
</dbReference>
<evidence type="ECO:0000259" key="1">
    <source>
        <dbReference type="Pfam" id="PF00535"/>
    </source>
</evidence>
<dbReference type="Gene3D" id="3.90.550.10">
    <property type="entry name" value="Spore Coat Polysaccharide Biosynthesis Protein SpsA, Chain A"/>
    <property type="match status" value="1"/>
</dbReference>
<dbReference type="Proteomes" id="UP000284548">
    <property type="component" value="Unassembled WGS sequence"/>
</dbReference>
<organism evidence="2 3">
    <name type="scientific">Segatella copri</name>
    <dbReference type="NCBI Taxonomy" id="165179"/>
    <lineage>
        <taxon>Bacteria</taxon>
        <taxon>Pseudomonadati</taxon>
        <taxon>Bacteroidota</taxon>
        <taxon>Bacteroidia</taxon>
        <taxon>Bacteroidales</taxon>
        <taxon>Prevotellaceae</taxon>
        <taxon>Segatella</taxon>
    </lineage>
</organism>
<evidence type="ECO:0000313" key="2">
    <source>
        <dbReference type="EMBL" id="RHH77504.1"/>
    </source>
</evidence>
<dbReference type="RefSeq" id="WP_118255617.1">
    <property type="nucleotide sequence ID" value="NZ_QRKB01000045.1"/>
</dbReference>
<feature type="domain" description="Glycosyltransferase 2-like" evidence="1">
    <location>
        <begin position="7"/>
        <end position="164"/>
    </location>
</feature>
<proteinExistence type="predicted"/>
<dbReference type="AlphaFoldDB" id="A0A3R6I4D0"/>
<accession>A0A3R6I4D0</accession>
<dbReference type="SUPFAM" id="SSF53448">
    <property type="entry name" value="Nucleotide-diphospho-sugar transferases"/>
    <property type="match status" value="1"/>
</dbReference>